<keyword evidence="2" id="KW-1185">Reference proteome</keyword>
<name>A0A1V4A7Q7_9ACTN</name>
<dbReference type="CDD" id="cd02230">
    <property type="entry name" value="cupin_HP0902-like"/>
    <property type="match status" value="1"/>
</dbReference>
<dbReference type="SUPFAM" id="SSF51182">
    <property type="entry name" value="RmlC-like cupins"/>
    <property type="match status" value="1"/>
</dbReference>
<protein>
    <recommendedName>
        <fullName evidence="3">LuxR family transcriptional regulator</fullName>
    </recommendedName>
</protein>
<dbReference type="Gene3D" id="2.60.120.10">
    <property type="entry name" value="Jelly Rolls"/>
    <property type="match status" value="1"/>
</dbReference>
<dbReference type="InterPro" id="IPR014710">
    <property type="entry name" value="RmlC-like_jellyroll"/>
</dbReference>
<dbReference type="AlphaFoldDB" id="A0A1V4A7Q7"/>
<dbReference type="OrthoDB" id="5190473at2"/>
<proteinExistence type="predicted"/>
<dbReference type="RefSeq" id="WP_077968867.1">
    <property type="nucleotide sequence ID" value="NZ_CP045178.1"/>
</dbReference>
<dbReference type="EMBL" id="MVFC01000012">
    <property type="protein sequence ID" value="OON78367.1"/>
    <property type="molecule type" value="Genomic_DNA"/>
</dbReference>
<reference evidence="1 2" key="1">
    <citation type="submission" date="2017-02" db="EMBL/GenBank/DDBJ databases">
        <title>Draft Genome Sequence of Streptomyces tsukubaensis F601, a Producer of the immunosuppressant tacrolimus FK506.</title>
        <authorList>
            <person name="Zong G."/>
            <person name="Zhong C."/>
            <person name="Fu J."/>
            <person name="Qin R."/>
            <person name="Cao G."/>
        </authorList>
    </citation>
    <scope>NUCLEOTIDE SEQUENCE [LARGE SCALE GENOMIC DNA]</scope>
    <source>
        <strain evidence="1 2">F601</strain>
    </source>
</reference>
<evidence type="ECO:0000313" key="1">
    <source>
        <dbReference type="EMBL" id="OON78367.1"/>
    </source>
</evidence>
<dbReference type="PANTHER" id="PTHR37694:SF1">
    <property type="entry name" value="SLR8022 PROTEIN"/>
    <property type="match status" value="1"/>
</dbReference>
<dbReference type="Proteomes" id="UP000190539">
    <property type="component" value="Unassembled WGS sequence"/>
</dbReference>
<sequence>MEPISLDTLIAELLEKAEGTNAARAARTLHGGSGHALRQTVIALLAGADLSDHEGPGEATVQVLRGQVRLTMPGEEGSAVDCAAGDLLVVPDAVHGFEAVTDAVVLLTVAMVEQPSSRAAEQSSNRVAR</sequence>
<dbReference type="PANTHER" id="PTHR37694">
    <property type="entry name" value="SLR8022 PROTEIN"/>
    <property type="match status" value="1"/>
</dbReference>
<evidence type="ECO:0000313" key="2">
    <source>
        <dbReference type="Proteomes" id="UP000190539"/>
    </source>
</evidence>
<gene>
    <name evidence="1" type="ORF">B1H18_16355</name>
</gene>
<dbReference type="STRING" id="83656.B1H18_16355"/>
<dbReference type="InterPro" id="IPR011051">
    <property type="entry name" value="RmlC_Cupin_sf"/>
</dbReference>
<evidence type="ECO:0008006" key="3">
    <source>
        <dbReference type="Google" id="ProtNLM"/>
    </source>
</evidence>
<accession>A0A1V4A7Q7</accession>
<organism evidence="1 2">
    <name type="scientific">Streptomyces tsukubensis</name>
    <dbReference type="NCBI Taxonomy" id="83656"/>
    <lineage>
        <taxon>Bacteria</taxon>
        <taxon>Bacillati</taxon>
        <taxon>Actinomycetota</taxon>
        <taxon>Actinomycetes</taxon>
        <taxon>Kitasatosporales</taxon>
        <taxon>Streptomycetaceae</taxon>
        <taxon>Streptomyces</taxon>
    </lineage>
</organism>
<comment type="caution">
    <text evidence="1">The sequence shown here is derived from an EMBL/GenBank/DDBJ whole genome shotgun (WGS) entry which is preliminary data.</text>
</comment>